<reference evidence="7" key="1">
    <citation type="submission" date="2022-11" db="UniProtKB">
        <authorList>
            <consortium name="WormBaseParasite"/>
        </authorList>
    </citation>
    <scope>IDENTIFICATION</scope>
</reference>
<dbReference type="InterPro" id="IPR019826">
    <property type="entry name" value="Carboxylesterase_B_AS"/>
</dbReference>
<evidence type="ECO:0000313" key="6">
    <source>
        <dbReference type="Proteomes" id="UP000887561"/>
    </source>
</evidence>
<dbReference type="WBParaSite" id="scaffold34737_cov241.g21576">
    <property type="protein sequence ID" value="scaffold34737_cov241.g21576"/>
    <property type="gene ID" value="scaffold34737_cov241.g21576"/>
</dbReference>
<dbReference type="InterPro" id="IPR019819">
    <property type="entry name" value="Carboxylesterase_B_CS"/>
</dbReference>
<protein>
    <recommendedName>
        <fullName evidence="4">Carboxylic ester hydrolase</fullName>
        <ecNumber evidence="4">3.1.1.-</ecNumber>
    </recommendedName>
</protein>
<organism evidence="6 7">
    <name type="scientific">Meloidogyne javanica</name>
    <name type="common">Root-knot nematode worm</name>
    <dbReference type="NCBI Taxonomy" id="6303"/>
    <lineage>
        <taxon>Eukaryota</taxon>
        <taxon>Metazoa</taxon>
        <taxon>Ecdysozoa</taxon>
        <taxon>Nematoda</taxon>
        <taxon>Chromadorea</taxon>
        <taxon>Rhabditida</taxon>
        <taxon>Tylenchina</taxon>
        <taxon>Tylenchomorpha</taxon>
        <taxon>Tylenchoidea</taxon>
        <taxon>Meloidogynidae</taxon>
        <taxon>Meloidogyninae</taxon>
        <taxon>Meloidogyne</taxon>
        <taxon>Meloidogyne incognita group</taxon>
    </lineage>
</organism>
<evidence type="ECO:0000256" key="3">
    <source>
        <dbReference type="ARBA" id="ARBA00022801"/>
    </source>
</evidence>
<keyword evidence="2" id="KW-0719">Serine esterase</keyword>
<keyword evidence="3 4" id="KW-0378">Hydrolase</keyword>
<name>A0A915MCT9_MELJA</name>
<accession>A0A915MCT9</accession>
<dbReference type="SUPFAM" id="SSF53474">
    <property type="entry name" value="alpha/beta-Hydrolases"/>
    <property type="match status" value="1"/>
</dbReference>
<dbReference type="PANTHER" id="PTHR44590:SF3">
    <property type="entry name" value="CARBOXYLESTERASE TYPE B DOMAIN-CONTAINING PROTEIN"/>
    <property type="match status" value="1"/>
</dbReference>
<dbReference type="InterPro" id="IPR002018">
    <property type="entry name" value="CarbesteraseB"/>
</dbReference>
<dbReference type="PROSITE" id="PS00122">
    <property type="entry name" value="CARBOXYLESTERASE_B_1"/>
    <property type="match status" value="1"/>
</dbReference>
<evidence type="ECO:0000256" key="1">
    <source>
        <dbReference type="ARBA" id="ARBA00005964"/>
    </source>
</evidence>
<evidence type="ECO:0000259" key="5">
    <source>
        <dbReference type="Pfam" id="PF00135"/>
    </source>
</evidence>
<dbReference type="PANTHER" id="PTHR44590">
    <property type="entry name" value="CARBOXYLIC ESTER HYDROLASE-RELATED"/>
    <property type="match status" value="1"/>
</dbReference>
<dbReference type="AlphaFoldDB" id="A0A915MCT9"/>
<feature type="domain" description="Carboxylesterase type B" evidence="5">
    <location>
        <begin position="6"/>
        <end position="210"/>
    </location>
</feature>
<dbReference type="EC" id="3.1.1.-" evidence="4"/>
<keyword evidence="6" id="KW-1185">Reference proteome</keyword>
<dbReference type="Proteomes" id="UP000887561">
    <property type="component" value="Unplaced"/>
</dbReference>
<dbReference type="GO" id="GO:0052689">
    <property type="term" value="F:carboxylic ester hydrolase activity"/>
    <property type="evidence" value="ECO:0007669"/>
    <property type="project" value="UniProtKB-KW"/>
</dbReference>
<dbReference type="InterPro" id="IPR029058">
    <property type="entry name" value="AB_hydrolase_fold"/>
</dbReference>
<evidence type="ECO:0000256" key="4">
    <source>
        <dbReference type="RuleBase" id="RU361235"/>
    </source>
</evidence>
<comment type="similarity">
    <text evidence="1 4">Belongs to the type-B carboxylesterase/lipase family.</text>
</comment>
<dbReference type="Gene3D" id="3.40.50.1820">
    <property type="entry name" value="alpha/beta hydrolase"/>
    <property type="match status" value="2"/>
</dbReference>
<dbReference type="PROSITE" id="PS00941">
    <property type="entry name" value="CARBOXYLESTERASE_B_2"/>
    <property type="match status" value="1"/>
</dbReference>
<dbReference type="Pfam" id="PF00135">
    <property type="entry name" value="COesterase"/>
    <property type="match status" value="1"/>
</dbReference>
<proteinExistence type="inferred from homology"/>
<evidence type="ECO:0000256" key="2">
    <source>
        <dbReference type="ARBA" id="ARBA00022487"/>
    </source>
</evidence>
<evidence type="ECO:0000313" key="7">
    <source>
        <dbReference type="WBParaSite" id="scaffold34737_cov241.g21576"/>
    </source>
</evidence>
<sequence>MKSLIKPKSIPKWKGIRLATQPPPACIYHAWPEGFDKKEKNYSEDCLYLNIFAPKIRKTPEPIQLYPILFIIHGGGFDVGSSHEYHNYTEIGKRFVSQGIIVISIHYRLGWIGFGSTGNDELPGNLGLWDMVAALKYVRQNIKSFGGDPDKITIYGYSAGGASVSLLSASPHSQGLFKRVIQMSGSPLAAWALNERTVNETVNLAKAIDVNFSKWSPRIDGDFLPKDFPQLIANAEPKQTIMGFVDLETLLWTQFMGRNNTLAAYAIPWQESKDFDIQQFKDKVKRIVAKTEFFGEKIANELANEIVEFYLNNDPLIEFNRLENATASNYYYLQRYTLLLTDLQFIISVINDAQLKIKNGWPIYLYYNLHYNIEEFPKEVKIHQNFHTNDENFIFHYSPFNFTLNEEDLSVERFLVLSFVNFIKFGNPSIYEIKWHKATQKMPTRHVRINGQHTLENHYDLDLLARQEFFQRISIKYGHIWDLVRGGPEK</sequence>